<organism evidence="1 2">
    <name type="scientific">Thermanaerosceptrum fracticalcis</name>
    <dbReference type="NCBI Taxonomy" id="1712410"/>
    <lineage>
        <taxon>Bacteria</taxon>
        <taxon>Bacillati</taxon>
        <taxon>Bacillota</taxon>
        <taxon>Clostridia</taxon>
        <taxon>Eubacteriales</taxon>
        <taxon>Peptococcaceae</taxon>
        <taxon>Thermanaerosceptrum</taxon>
    </lineage>
</organism>
<gene>
    <name evidence="1" type="ORF">BR63_00055</name>
</gene>
<dbReference type="Proteomes" id="UP000515847">
    <property type="component" value="Chromosome"/>
</dbReference>
<dbReference type="RefSeq" id="WP_051966093.1">
    <property type="nucleotide sequence ID" value="NZ_CP045798.1"/>
</dbReference>
<sequence length="147" mass="16921">MNLELMTTEELQTLVQKAQEILAERQREQKETFVLKFEATSDPRKGTPYVARLFWSNEKIERDFYPLSRNYGKKEVTVSGDFSAKAGDIIEMRTGGSWKNDYRAWYIVTVDGQLKEVASINDTRAKARAQEYLQGKISADELTESAR</sequence>
<name>A0A7G6DYF8_THEFR</name>
<dbReference type="AlphaFoldDB" id="A0A7G6DYF8"/>
<evidence type="ECO:0000313" key="1">
    <source>
        <dbReference type="EMBL" id="QNB44862.1"/>
    </source>
</evidence>
<dbReference type="EMBL" id="CP045798">
    <property type="protein sequence ID" value="QNB44862.1"/>
    <property type="molecule type" value="Genomic_DNA"/>
</dbReference>
<keyword evidence="2" id="KW-1185">Reference proteome</keyword>
<reference evidence="1 2" key="1">
    <citation type="journal article" date="2019" name="Front. Microbiol.">
        <title>Thermoanaerosceptrum fracticalcis gen. nov. sp. nov., a Novel Fumarate-Fermenting Microorganism From a Deep Fractured Carbonate Aquifer of the US Great Basin.</title>
        <authorList>
            <person name="Hamilton-Brehm S.D."/>
            <person name="Stewart L.E."/>
            <person name="Zavarin M."/>
            <person name="Caldwell M."/>
            <person name="Lawson P.A."/>
            <person name="Onstott T.C."/>
            <person name="Grzymski J."/>
            <person name="Neveux I."/>
            <person name="Lollar B.S."/>
            <person name="Russell C.E."/>
            <person name="Moser D.P."/>
        </authorList>
    </citation>
    <scope>NUCLEOTIDE SEQUENCE [LARGE SCALE GENOMIC DNA]</scope>
    <source>
        <strain evidence="1 2">DRI-13</strain>
    </source>
</reference>
<dbReference type="KEGG" id="tfr:BR63_00055"/>
<dbReference type="OrthoDB" id="2113069at2"/>
<proteinExistence type="predicted"/>
<protein>
    <submittedName>
        <fullName evidence="1">Uncharacterized protein</fullName>
    </submittedName>
</protein>
<evidence type="ECO:0000313" key="2">
    <source>
        <dbReference type="Proteomes" id="UP000515847"/>
    </source>
</evidence>
<accession>A0A7G6DYF8</accession>